<comment type="caution">
    <text evidence="1">The sequence shown here is derived from an EMBL/GenBank/DDBJ whole genome shotgun (WGS) entry which is preliminary data.</text>
</comment>
<sequence>MNSIWRVHGAAILLPIQCRQIPGFDDALIASRITYQVAETQKRGDPVPIDVSPGDWSGFRQPPSLGELEAACKLVQFGKTMQVAFFHNSTTHASGVTHPEDGGDLPEKPERLAQWQARVGRAIYRSLVLGASLAGSYTRPFFEATTAANAPDTYDWAAFEFLSKFTVYDLLSSPSSDEAVFGRVGEWLIEGILSETEERAEFRDRFDRGFGRGEYCNRAGDDCPLQLSHNRKPLEISHSDAHLIVWKLSQVLWACGNIAPLVQGYDSESEEDHADKAHEEKQSRALIVSFNSFKAADVYFSSALSWTEKPTIIARAIFEPEPGTGWSKLRSPLGSCADTLRKLKHQYEDVIYNPELEEIGLPPLGAKWFETCLRYYLKLEFHPYAFKRIYSEPFKMFLDSTTIFAADDLEGRSMSKSCWLSYGSLAILDGVELLSHCDCLPPRHTLDPLLM</sequence>
<organism evidence="1 2">
    <name type="scientific">Lecanicillium saksenae</name>
    <dbReference type="NCBI Taxonomy" id="468837"/>
    <lineage>
        <taxon>Eukaryota</taxon>
        <taxon>Fungi</taxon>
        <taxon>Dikarya</taxon>
        <taxon>Ascomycota</taxon>
        <taxon>Pezizomycotina</taxon>
        <taxon>Sordariomycetes</taxon>
        <taxon>Hypocreomycetidae</taxon>
        <taxon>Hypocreales</taxon>
        <taxon>Cordycipitaceae</taxon>
        <taxon>Lecanicillium</taxon>
    </lineage>
</organism>
<evidence type="ECO:0000313" key="2">
    <source>
        <dbReference type="Proteomes" id="UP001148737"/>
    </source>
</evidence>
<keyword evidence="2" id="KW-1185">Reference proteome</keyword>
<accession>A0ACC1QL91</accession>
<dbReference type="Proteomes" id="UP001148737">
    <property type="component" value="Unassembled WGS sequence"/>
</dbReference>
<protein>
    <submittedName>
        <fullName evidence="1">Uncharacterized protein</fullName>
    </submittedName>
</protein>
<reference evidence="1" key="1">
    <citation type="submission" date="2022-07" db="EMBL/GenBank/DDBJ databases">
        <title>Genome Sequence of Lecanicillium saksenae.</title>
        <authorList>
            <person name="Buettner E."/>
        </authorList>
    </citation>
    <scope>NUCLEOTIDE SEQUENCE</scope>
    <source>
        <strain evidence="1">VT-O1</strain>
    </source>
</reference>
<proteinExistence type="predicted"/>
<evidence type="ECO:0000313" key="1">
    <source>
        <dbReference type="EMBL" id="KAJ3480609.1"/>
    </source>
</evidence>
<dbReference type="EMBL" id="JANAKD010001333">
    <property type="protein sequence ID" value="KAJ3480609.1"/>
    <property type="molecule type" value="Genomic_DNA"/>
</dbReference>
<gene>
    <name evidence="1" type="ORF">NLG97_g8033</name>
</gene>
<name>A0ACC1QL91_9HYPO</name>